<dbReference type="STRING" id="1666911.HLUCCA11_20095"/>
<protein>
    <submittedName>
        <fullName evidence="2">AAA-like domain</fullName>
    </submittedName>
</protein>
<dbReference type="AlphaFoldDB" id="A0A0P7ZS64"/>
<sequence>MSDSKQPTPNQPETISDEVLSLVHQALTPHGLSHIQETVLSMCWQGETYQSISEASGYDDNYIRAVGSQLWQNLSTTLGQKVTKNNFKIVLRQQLLSSQTDISQGDNASIAVLEPPHGQVPLGSPLYIERSPIESDCYRNISQPGALIRIRSAKTTGKTSLMARIVDFSRKQDYVTVTINLELASTEILSDGNRFFRWFCRLVSKGLFLPSQLNDYWEDCCGSSYNCTEYFEGYLLPTLDNPIVLALDNVGIIFNYPELAVDFFGMLRAWYESARYSNLASNIWKKLRLVVIYSSNVYIRLPTHQSPFNVGLFVELPDFTVDQIADLAVRHQLNWPQQDIYELVHLISGNPYLVRLTLYHAKQSFLSLQDIWERAIAPNSIYAAHLQKKFWTLQSYESLLTGIKQVVKSTESQALDPVTLLKLEGMGLIRISHGKASPTCELYRRYFQNLFA</sequence>
<organism evidence="2 3">
    <name type="scientific">Phormidesmis priestleyi Ana</name>
    <dbReference type="NCBI Taxonomy" id="1666911"/>
    <lineage>
        <taxon>Bacteria</taxon>
        <taxon>Bacillati</taxon>
        <taxon>Cyanobacteriota</taxon>
        <taxon>Cyanophyceae</taxon>
        <taxon>Leptolyngbyales</taxon>
        <taxon>Leptolyngbyaceae</taxon>
        <taxon>Phormidesmis</taxon>
    </lineage>
</organism>
<comment type="caution">
    <text evidence="2">The sequence shown here is derived from an EMBL/GenBank/DDBJ whole genome shotgun (WGS) entry which is preliminary data.</text>
</comment>
<proteinExistence type="predicted"/>
<feature type="domain" description="vWA-MoxR associated protein N-terminal HTH" evidence="1">
    <location>
        <begin position="18"/>
        <end position="93"/>
    </location>
</feature>
<dbReference type="InterPro" id="IPR058651">
    <property type="entry name" value="HTH_VMAP-M9"/>
</dbReference>
<dbReference type="Proteomes" id="UP000050465">
    <property type="component" value="Unassembled WGS sequence"/>
</dbReference>
<evidence type="ECO:0000313" key="3">
    <source>
        <dbReference type="Proteomes" id="UP000050465"/>
    </source>
</evidence>
<evidence type="ECO:0000259" key="1">
    <source>
        <dbReference type="Pfam" id="PF26355"/>
    </source>
</evidence>
<name>A0A0P7ZS64_9CYAN</name>
<evidence type="ECO:0000313" key="2">
    <source>
        <dbReference type="EMBL" id="KPQ32940.1"/>
    </source>
</evidence>
<accession>A0A0P7ZS64</accession>
<dbReference type="EMBL" id="LJZR01000042">
    <property type="protein sequence ID" value="KPQ32940.1"/>
    <property type="molecule type" value="Genomic_DNA"/>
</dbReference>
<reference evidence="2 3" key="1">
    <citation type="submission" date="2015-09" db="EMBL/GenBank/DDBJ databases">
        <title>Identification and resolution of microdiversity through metagenomic sequencing of parallel consortia.</title>
        <authorList>
            <person name="Nelson W.C."/>
            <person name="Romine M.F."/>
            <person name="Lindemann S.R."/>
        </authorList>
    </citation>
    <scope>NUCLEOTIDE SEQUENCE [LARGE SCALE GENOMIC DNA]</scope>
    <source>
        <strain evidence="2">Ana</strain>
    </source>
</reference>
<dbReference type="Pfam" id="PF26355">
    <property type="entry name" value="HTH_VMAP-M9"/>
    <property type="match status" value="1"/>
</dbReference>
<dbReference type="SUPFAM" id="SSF52540">
    <property type="entry name" value="P-loop containing nucleoside triphosphate hydrolases"/>
    <property type="match status" value="1"/>
</dbReference>
<dbReference type="Pfam" id="PF14516">
    <property type="entry name" value="AAA_35"/>
    <property type="match status" value="1"/>
</dbReference>
<gene>
    <name evidence="2" type="ORF">HLUCCA11_20095</name>
</gene>
<dbReference type="InterPro" id="IPR027417">
    <property type="entry name" value="P-loop_NTPase"/>
</dbReference>